<dbReference type="Pfam" id="PF08281">
    <property type="entry name" value="Sigma70_r4_2"/>
    <property type="match status" value="1"/>
</dbReference>
<dbReference type="GO" id="GO:0003677">
    <property type="term" value="F:DNA binding"/>
    <property type="evidence" value="ECO:0007669"/>
    <property type="project" value="InterPro"/>
</dbReference>
<evidence type="ECO:0000256" key="2">
    <source>
        <dbReference type="ARBA" id="ARBA00023015"/>
    </source>
</evidence>
<dbReference type="InterPro" id="IPR013324">
    <property type="entry name" value="RNA_pol_sigma_r3/r4-like"/>
</dbReference>
<evidence type="ECO:0000313" key="7">
    <source>
        <dbReference type="EMBL" id="AGZ41820.1"/>
    </source>
</evidence>
<dbReference type="InterPro" id="IPR039425">
    <property type="entry name" value="RNA_pol_sigma-70-like"/>
</dbReference>
<dbReference type="GO" id="GO:0006352">
    <property type="term" value="P:DNA-templated transcription initiation"/>
    <property type="evidence" value="ECO:0007669"/>
    <property type="project" value="InterPro"/>
</dbReference>
<dbReference type="RefSeq" id="WP_023362113.1">
    <property type="nucleotide sequence ID" value="NC_022657.1"/>
</dbReference>
<evidence type="ECO:0000256" key="3">
    <source>
        <dbReference type="ARBA" id="ARBA00023082"/>
    </source>
</evidence>
<keyword evidence="4" id="KW-0804">Transcription</keyword>
<evidence type="ECO:0000256" key="4">
    <source>
        <dbReference type="ARBA" id="ARBA00023163"/>
    </source>
</evidence>
<sequence>MTDEELFTAMFRRNYPRVLAFVARRTDPSRAHDVVADTFTTAWRHFSRLPEEPLPWLYRVARNSLANEERAARRQLRLAERIARRGVPQAPDHALEVIADAGLRDALRQLPALDREALLLIGWEDLDHDAAAKVLGCSAVAFKVRVHRARKRLARLLESAEEQPFAVSPRRRSA</sequence>
<dbReference type="eggNOG" id="COG1595">
    <property type="taxonomic scope" value="Bacteria"/>
</dbReference>
<keyword evidence="2" id="KW-0805">Transcription regulation</keyword>
<dbReference type="InterPro" id="IPR014284">
    <property type="entry name" value="RNA_pol_sigma-70_dom"/>
</dbReference>
<protein>
    <submittedName>
        <fullName evidence="7">ECF subfamily RNA polymerase sigma-24 subunit</fullName>
    </submittedName>
</protein>
<organism evidence="7 8">
    <name type="scientific">Actinoplanes friuliensis DSM 7358</name>
    <dbReference type="NCBI Taxonomy" id="1246995"/>
    <lineage>
        <taxon>Bacteria</taxon>
        <taxon>Bacillati</taxon>
        <taxon>Actinomycetota</taxon>
        <taxon>Actinomycetes</taxon>
        <taxon>Micromonosporales</taxon>
        <taxon>Micromonosporaceae</taxon>
        <taxon>Actinoplanes</taxon>
    </lineage>
</organism>
<evidence type="ECO:0000256" key="1">
    <source>
        <dbReference type="ARBA" id="ARBA00010641"/>
    </source>
</evidence>
<dbReference type="OrthoDB" id="3747638at2"/>
<proteinExistence type="inferred from homology"/>
<accession>U5W1G6</accession>
<comment type="similarity">
    <text evidence="1">Belongs to the sigma-70 factor family. ECF subfamily.</text>
</comment>
<dbReference type="HOGENOM" id="CLU_047691_9_2_11"/>
<dbReference type="EMBL" id="CP006272">
    <property type="protein sequence ID" value="AGZ41820.1"/>
    <property type="molecule type" value="Genomic_DNA"/>
</dbReference>
<dbReference type="PANTHER" id="PTHR43133:SF25">
    <property type="entry name" value="RNA POLYMERASE SIGMA FACTOR RFAY-RELATED"/>
    <property type="match status" value="1"/>
</dbReference>
<gene>
    <name evidence="7" type="ORF">AFR_17710</name>
</gene>
<dbReference type="STRING" id="1246995.AFR_17710"/>
<name>U5W1G6_9ACTN</name>
<dbReference type="InterPro" id="IPR036388">
    <property type="entry name" value="WH-like_DNA-bd_sf"/>
</dbReference>
<dbReference type="SUPFAM" id="SSF88659">
    <property type="entry name" value="Sigma3 and sigma4 domains of RNA polymerase sigma factors"/>
    <property type="match status" value="1"/>
</dbReference>
<dbReference type="Pfam" id="PF04542">
    <property type="entry name" value="Sigma70_r2"/>
    <property type="match status" value="1"/>
</dbReference>
<dbReference type="InterPro" id="IPR007627">
    <property type="entry name" value="RNA_pol_sigma70_r2"/>
</dbReference>
<dbReference type="SUPFAM" id="SSF88946">
    <property type="entry name" value="Sigma2 domain of RNA polymerase sigma factors"/>
    <property type="match status" value="1"/>
</dbReference>
<evidence type="ECO:0000259" key="5">
    <source>
        <dbReference type="Pfam" id="PF04542"/>
    </source>
</evidence>
<dbReference type="Proteomes" id="UP000017746">
    <property type="component" value="Chromosome"/>
</dbReference>
<keyword evidence="8" id="KW-1185">Reference proteome</keyword>
<dbReference type="PANTHER" id="PTHR43133">
    <property type="entry name" value="RNA POLYMERASE ECF-TYPE SIGMA FACTO"/>
    <property type="match status" value="1"/>
</dbReference>
<dbReference type="PATRIC" id="fig|1246995.3.peg.3590"/>
<dbReference type="InterPro" id="IPR013249">
    <property type="entry name" value="RNA_pol_sigma70_r4_t2"/>
</dbReference>
<dbReference type="InterPro" id="IPR013325">
    <property type="entry name" value="RNA_pol_sigma_r2"/>
</dbReference>
<dbReference type="KEGG" id="afs:AFR_17710"/>
<feature type="domain" description="RNA polymerase sigma-70 region 2" evidence="5">
    <location>
        <begin position="10"/>
        <end position="74"/>
    </location>
</feature>
<dbReference type="AlphaFoldDB" id="U5W1G6"/>
<feature type="domain" description="RNA polymerase sigma factor 70 region 4 type 2" evidence="6">
    <location>
        <begin position="103"/>
        <end position="153"/>
    </location>
</feature>
<dbReference type="NCBIfam" id="TIGR02937">
    <property type="entry name" value="sigma70-ECF"/>
    <property type="match status" value="1"/>
</dbReference>
<dbReference type="Gene3D" id="1.10.10.10">
    <property type="entry name" value="Winged helix-like DNA-binding domain superfamily/Winged helix DNA-binding domain"/>
    <property type="match status" value="1"/>
</dbReference>
<reference evidence="7 8" key="1">
    <citation type="journal article" date="2014" name="J. Biotechnol.">
        <title>Complete genome sequence of the actinobacterium Actinoplanes friuliensis HAG 010964, producer of the lipopeptide antibiotic friulimycin.</title>
        <authorList>
            <person name="Ruckert C."/>
            <person name="Szczepanowski R."/>
            <person name="Albersmeier A."/>
            <person name="Goesmann A."/>
            <person name="Fischer N."/>
            <person name="Steinkamper A."/>
            <person name="Puhler A."/>
            <person name="Biener R."/>
            <person name="Schwartz D."/>
            <person name="Kalinowski J."/>
        </authorList>
    </citation>
    <scope>NUCLEOTIDE SEQUENCE [LARGE SCALE GENOMIC DNA]</scope>
    <source>
        <strain evidence="7 8">DSM 7358</strain>
    </source>
</reference>
<dbReference type="GO" id="GO:0016987">
    <property type="term" value="F:sigma factor activity"/>
    <property type="evidence" value="ECO:0007669"/>
    <property type="project" value="UniProtKB-KW"/>
</dbReference>
<dbReference type="Gene3D" id="1.10.1740.10">
    <property type="match status" value="1"/>
</dbReference>
<evidence type="ECO:0000313" key="8">
    <source>
        <dbReference type="Proteomes" id="UP000017746"/>
    </source>
</evidence>
<evidence type="ECO:0000259" key="6">
    <source>
        <dbReference type="Pfam" id="PF08281"/>
    </source>
</evidence>
<keyword evidence="3" id="KW-0731">Sigma factor</keyword>